<feature type="region of interest" description="Disordered" evidence="1">
    <location>
        <begin position="44"/>
        <end position="68"/>
    </location>
</feature>
<gene>
    <name evidence="2" type="ORF">HaLaN_21955</name>
</gene>
<feature type="non-terminal residue" evidence="2">
    <location>
        <position position="1"/>
    </location>
</feature>
<accession>A0A6A0A062</accession>
<keyword evidence="3" id="KW-1185">Reference proteome</keyword>
<dbReference type="AlphaFoldDB" id="A0A6A0A062"/>
<comment type="caution">
    <text evidence="2">The sequence shown here is derived from an EMBL/GenBank/DDBJ whole genome shotgun (WGS) entry which is preliminary data.</text>
</comment>
<organism evidence="2 3">
    <name type="scientific">Haematococcus lacustris</name>
    <name type="common">Green alga</name>
    <name type="synonym">Haematococcus pluvialis</name>
    <dbReference type="NCBI Taxonomy" id="44745"/>
    <lineage>
        <taxon>Eukaryota</taxon>
        <taxon>Viridiplantae</taxon>
        <taxon>Chlorophyta</taxon>
        <taxon>core chlorophytes</taxon>
        <taxon>Chlorophyceae</taxon>
        <taxon>CS clade</taxon>
        <taxon>Chlamydomonadales</taxon>
        <taxon>Haematococcaceae</taxon>
        <taxon>Haematococcus</taxon>
    </lineage>
</organism>
<reference evidence="2 3" key="1">
    <citation type="submission" date="2020-02" db="EMBL/GenBank/DDBJ databases">
        <title>Draft genome sequence of Haematococcus lacustris strain NIES-144.</title>
        <authorList>
            <person name="Morimoto D."/>
            <person name="Nakagawa S."/>
            <person name="Yoshida T."/>
            <person name="Sawayama S."/>
        </authorList>
    </citation>
    <scope>NUCLEOTIDE SEQUENCE [LARGE SCALE GENOMIC DNA]</scope>
    <source>
        <strain evidence="2 3">NIES-144</strain>
    </source>
</reference>
<name>A0A6A0A062_HAELA</name>
<evidence type="ECO:0000256" key="1">
    <source>
        <dbReference type="SAM" id="MobiDB-lite"/>
    </source>
</evidence>
<protein>
    <submittedName>
        <fullName evidence="2">Uncharacterized protein</fullName>
    </submittedName>
</protein>
<dbReference type="EMBL" id="BLLF01002473">
    <property type="protein sequence ID" value="GFH24208.1"/>
    <property type="molecule type" value="Genomic_DNA"/>
</dbReference>
<proteinExistence type="predicted"/>
<evidence type="ECO:0000313" key="3">
    <source>
        <dbReference type="Proteomes" id="UP000485058"/>
    </source>
</evidence>
<evidence type="ECO:0000313" key="2">
    <source>
        <dbReference type="EMBL" id="GFH24208.1"/>
    </source>
</evidence>
<dbReference type="Proteomes" id="UP000485058">
    <property type="component" value="Unassembled WGS sequence"/>
</dbReference>
<sequence length="87" mass="9216">MSCRDVGKESLATSIPTVASLAVAKNLQRGGGCVPQAGAVGAQGQELTMQRPKATMARPGKRTGEGQLHSELCCQHLWPSPSWSQQR</sequence>